<dbReference type="Proteomes" id="UP000186817">
    <property type="component" value="Unassembled WGS sequence"/>
</dbReference>
<evidence type="ECO:0000313" key="2">
    <source>
        <dbReference type="EMBL" id="OLP81321.1"/>
    </source>
</evidence>
<dbReference type="GO" id="GO:0005524">
    <property type="term" value="F:ATP binding"/>
    <property type="evidence" value="ECO:0007669"/>
    <property type="project" value="InterPro"/>
</dbReference>
<accession>A0A1Q9CEH8</accession>
<evidence type="ECO:0000313" key="3">
    <source>
        <dbReference type="Proteomes" id="UP000186817"/>
    </source>
</evidence>
<dbReference type="SMART" id="SM00220">
    <property type="entry name" value="S_TKc"/>
    <property type="match status" value="1"/>
</dbReference>
<protein>
    <recommendedName>
        <fullName evidence="1">Protein kinase domain-containing protein</fullName>
    </recommendedName>
</protein>
<dbReference type="OrthoDB" id="430640at2759"/>
<feature type="domain" description="Protein kinase" evidence="1">
    <location>
        <begin position="191"/>
        <end position="444"/>
    </location>
</feature>
<evidence type="ECO:0000259" key="1">
    <source>
        <dbReference type="SMART" id="SM00220"/>
    </source>
</evidence>
<proteinExistence type="predicted"/>
<gene>
    <name evidence="2" type="ORF">AK812_SmicGene38147</name>
</gene>
<name>A0A1Q9CEH8_SYMMI</name>
<dbReference type="GO" id="GO:0004672">
    <property type="term" value="F:protein kinase activity"/>
    <property type="evidence" value="ECO:0007669"/>
    <property type="project" value="InterPro"/>
</dbReference>
<reference evidence="2 3" key="1">
    <citation type="submission" date="2016-02" db="EMBL/GenBank/DDBJ databases">
        <title>Genome analysis of coral dinoflagellate symbionts highlights evolutionary adaptations to a symbiotic lifestyle.</title>
        <authorList>
            <person name="Aranda M."/>
            <person name="Li Y."/>
            <person name="Liew Y.J."/>
            <person name="Baumgarten S."/>
            <person name="Simakov O."/>
            <person name="Wilson M."/>
            <person name="Piel J."/>
            <person name="Ashoor H."/>
            <person name="Bougouffa S."/>
            <person name="Bajic V.B."/>
            <person name="Ryu T."/>
            <person name="Ravasi T."/>
            <person name="Bayer T."/>
            <person name="Micklem G."/>
            <person name="Kim H."/>
            <person name="Bhak J."/>
            <person name="Lajeunesse T.C."/>
            <person name="Voolstra C.R."/>
        </authorList>
    </citation>
    <scope>NUCLEOTIDE SEQUENCE [LARGE SCALE GENOMIC DNA]</scope>
    <source>
        <strain evidence="2 3">CCMP2467</strain>
    </source>
</reference>
<dbReference type="InterPro" id="IPR000719">
    <property type="entry name" value="Prot_kinase_dom"/>
</dbReference>
<sequence>MVARKELECRAAWHRMSPPRSVSHHGRAGSIRCTGPLRSIRSKCRSMKADSIASFRCDTDLVRHISTGLDGLRHVMEEAASGVSQLPWKHMKQETICMTSRGIQYQDADDGQSPCSSSDFHIPLEWSDLLYTDTQIRDSKERTPTQILLVAPEVAKSVWLLFGHFDSDGLGCFLQSLSRGGAIRWDLRETYDAVRPCGQGLHGTVFVGESKVTDSDEDRVRREVRFMFQFGVEKADASGRRERYALAALSVVMELGSGGDLGALLARGALPEFRGMEIMIGVMSALAFLHRYAAPEIVEQRAHCEKVDVFGAGALWQLGGTRVLQVVLATVGGCEAKPSEPASGGISSEAKSKALVEELVVQTFCLQRLHVCGTVLTVSWDGTGDPENPVPRLPSFSWRIACTAPAHKAPKSRPGEMCRGIYKVLVANINLRRRKKEQIAAENYEESRLEADMQKKESHLQAAAKKAEAAAASSSVMKKLASIDTASVVQYKKMCGDFKSIAAYHHFIGNRDALKSSITKGVLAQKWDQASAQLSLQGRMMTLWCLGIEFCFGPLEHFPGRSTLPQSKIVDPPRRKVIRGLLKLEQTSVAAHGAKFGASRILQYPAAPVLASRKSVDPRQAT</sequence>
<dbReference type="InterPro" id="IPR011009">
    <property type="entry name" value="Kinase-like_dom_sf"/>
</dbReference>
<dbReference type="SUPFAM" id="SSF56112">
    <property type="entry name" value="Protein kinase-like (PK-like)"/>
    <property type="match status" value="1"/>
</dbReference>
<dbReference type="EMBL" id="LSRX01001291">
    <property type="protein sequence ID" value="OLP81321.1"/>
    <property type="molecule type" value="Genomic_DNA"/>
</dbReference>
<dbReference type="Gene3D" id="1.10.510.10">
    <property type="entry name" value="Transferase(Phosphotransferase) domain 1"/>
    <property type="match status" value="1"/>
</dbReference>
<comment type="caution">
    <text evidence="2">The sequence shown here is derived from an EMBL/GenBank/DDBJ whole genome shotgun (WGS) entry which is preliminary data.</text>
</comment>
<dbReference type="AlphaFoldDB" id="A0A1Q9CEH8"/>
<organism evidence="2 3">
    <name type="scientific">Symbiodinium microadriaticum</name>
    <name type="common">Dinoflagellate</name>
    <name type="synonym">Zooxanthella microadriatica</name>
    <dbReference type="NCBI Taxonomy" id="2951"/>
    <lineage>
        <taxon>Eukaryota</taxon>
        <taxon>Sar</taxon>
        <taxon>Alveolata</taxon>
        <taxon>Dinophyceae</taxon>
        <taxon>Suessiales</taxon>
        <taxon>Symbiodiniaceae</taxon>
        <taxon>Symbiodinium</taxon>
    </lineage>
</organism>
<keyword evidence="3" id="KW-1185">Reference proteome</keyword>